<feature type="domain" description="Rhodanese" evidence="3">
    <location>
        <begin position="169"/>
        <end position="275"/>
    </location>
</feature>
<accession>A0ABT2HNW5</accession>
<evidence type="ECO:0000256" key="1">
    <source>
        <dbReference type="ARBA" id="ARBA00022679"/>
    </source>
</evidence>
<keyword evidence="1" id="KW-0808">Transferase</keyword>
<dbReference type="SMART" id="SM00450">
    <property type="entry name" value="RHOD"/>
    <property type="match status" value="2"/>
</dbReference>
<evidence type="ECO:0000313" key="5">
    <source>
        <dbReference type="Proteomes" id="UP001205046"/>
    </source>
</evidence>
<evidence type="ECO:0000259" key="3">
    <source>
        <dbReference type="PROSITE" id="PS50206"/>
    </source>
</evidence>
<dbReference type="Proteomes" id="UP001205046">
    <property type="component" value="Unassembled WGS sequence"/>
</dbReference>
<name>A0ABT2HNW5_9MICC</name>
<dbReference type="PANTHER" id="PTHR11364:SF27">
    <property type="entry name" value="SULFURTRANSFERASE"/>
    <property type="match status" value="1"/>
</dbReference>
<evidence type="ECO:0000256" key="2">
    <source>
        <dbReference type="ARBA" id="ARBA00022737"/>
    </source>
</evidence>
<dbReference type="InterPro" id="IPR036873">
    <property type="entry name" value="Rhodanese-like_dom_sf"/>
</dbReference>
<dbReference type="EMBL" id="JALXMO010000005">
    <property type="protein sequence ID" value="MCT1606375.1"/>
    <property type="molecule type" value="Genomic_DNA"/>
</dbReference>
<feature type="domain" description="Rhodanese" evidence="3">
    <location>
        <begin position="17"/>
        <end position="136"/>
    </location>
</feature>
<gene>
    <name evidence="4" type="ORF">M3B43_03350</name>
</gene>
<dbReference type="InterPro" id="IPR045078">
    <property type="entry name" value="TST/MPST-like"/>
</dbReference>
<keyword evidence="2" id="KW-0677">Repeat</keyword>
<sequence length="283" mass="30861">MSQLISAEELHELVPAGSRQLRILDVRWRLDRPDGRPEYLRGHLPGAVYVDMDHELAEHGLPVTEGRHPLPSLPRLQAAARRWGLNDGDIVVVYDDMKNMSSARAWWLLRHAGMEDVRVLDGALQGWTDADFPLEAGEVAPEPGAVTLDYGKQKVVGIDDVADVPAYGTLLDVRAAERFTGEHEPIDPRAGHIPGAVNAPTVQNVDAEGRFLPAEVLRQRFLDLGVDPESPVVSYCGSGINGAHATFALQLAGFDAALYPGSFSQWANHPEREVVTGESPAPH</sequence>
<proteinExistence type="predicted"/>
<dbReference type="Gene3D" id="3.40.250.10">
    <property type="entry name" value="Rhodanese-like domain"/>
    <property type="match status" value="2"/>
</dbReference>
<dbReference type="CDD" id="cd01449">
    <property type="entry name" value="TST_Repeat_2"/>
    <property type="match status" value="1"/>
</dbReference>
<comment type="caution">
    <text evidence="4">The sequence shown here is derived from an EMBL/GenBank/DDBJ whole genome shotgun (WGS) entry which is preliminary data.</text>
</comment>
<protein>
    <submittedName>
        <fullName evidence="4">Sulfurtransferase</fullName>
    </submittedName>
</protein>
<evidence type="ECO:0000313" key="4">
    <source>
        <dbReference type="EMBL" id="MCT1606375.1"/>
    </source>
</evidence>
<dbReference type="PROSITE" id="PS50206">
    <property type="entry name" value="RHODANESE_3"/>
    <property type="match status" value="2"/>
</dbReference>
<dbReference type="PROSITE" id="PS00380">
    <property type="entry name" value="RHODANESE_1"/>
    <property type="match status" value="1"/>
</dbReference>
<dbReference type="RefSeq" id="WP_260072549.1">
    <property type="nucleotide sequence ID" value="NZ_JALXMO010000005.1"/>
</dbReference>
<keyword evidence="5" id="KW-1185">Reference proteome</keyword>
<dbReference type="CDD" id="cd01448">
    <property type="entry name" value="TST_Repeat_1"/>
    <property type="match status" value="1"/>
</dbReference>
<dbReference type="PANTHER" id="PTHR11364">
    <property type="entry name" value="THIOSULFATE SULFERTANSFERASE"/>
    <property type="match status" value="1"/>
</dbReference>
<dbReference type="SUPFAM" id="SSF52821">
    <property type="entry name" value="Rhodanese/Cell cycle control phosphatase"/>
    <property type="match status" value="2"/>
</dbReference>
<organism evidence="4 5">
    <name type="scientific">Nesterenkonia massiliensis</name>
    <dbReference type="NCBI Taxonomy" id="1232429"/>
    <lineage>
        <taxon>Bacteria</taxon>
        <taxon>Bacillati</taxon>
        <taxon>Actinomycetota</taxon>
        <taxon>Actinomycetes</taxon>
        <taxon>Micrococcales</taxon>
        <taxon>Micrococcaceae</taxon>
        <taxon>Nesterenkonia</taxon>
    </lineage>
</organism>
<dbReference type="Pfam" id="PF00581">
    <property type="entry name" value="Rhodanese"/>
    <property type="match status" value="2"/>
</dbReference>
<reference evidence="4 5" key="1">
    <citation type="submission" date="2022-04" db="EMBL/GenBank/DDBJ databases">
        <title>Human microbiome associated bacterial genomes.</title>
        <authorList>
            <person name="Sandstrom S."/>
            <person name="Salamzade R."/>
            <person name="Kalan L.R."/>
        </authorList>
    </citation>
    <scope>NUCLEOTIDE SEQUENCE [LARGE SCALE GENOMIC DNA]</scope>
    <source>
        <strain evidence="5">p3-SID767</strain>
    </source>
</reference>
<dbReference type="InterPro" id="IPR001763">
    <property type="entry name" value="Rhodanese-like_dom"/>
</dbReference>
<dbReference type="InterPro" id="IPR001307">
    <property type="entry name" value="Thiosulphate_STrfase_CS"/>
</dbReference>